<dbReference type="STRING" id="46506.AA415_02679"/>
<dbReference type="GO" id="GO:0046380">
    <property type="term" value="P:N-acetylneuraminate biosynthetic process"/>
    <property type="evidence" value="ECO:0007669"/>
    <property type="project" value="TreeGrafter"/>
</dbReference>
<dbReference type="InterPro" id="IPR036412">
    <property type="entry name" value="HAD-like_sf"/>
</dbReference>
<dbReference type="PATRIC" id="fig|46506.5.peg.2872"/>
<dbReference type="InterPro" id="IPR051400">
    <property type="entry name" value="HAD-like_hydrolase"/>
</dbReference>
<dbReference type="AlphaFoldDB" id="A0A108T420"/>
<accession>A0A108T420</accession>
<gene>
    <name evidence="3" type="primary">cte7</name>
    <name evidence="3" type="ORF">AA415_02679</name>
</gene>
<evidence type="ECO:0000313" key="3">
    <source>
        <dbReference type="EMBL" id="KWR53000.1"/>
    </source>
</evidence>
<dbReference type="InterPro" id="IPR023214">
    <property type="entry name" value="HAD_sf"/>
</dbReference>
<reference evidence="3" key="2">
    <citation type="submission" date="2016-01" db="EMBL/GenBank/DDBJ databases">
        <authorList>
            <person name="McClelland M."/>
            <person name="Jain A."/>
            <person name="Saraogi P."/>
            <person name="Mendelson R."/>
            <person name="Westerman R."/>
            <person name="SanMiguel P."/>
            <person name="Csonka L."/>
        </authorList>
    </citation>
    <scope>NUCLEOTIDE SEQUENCE</scope>
    <source>
        <strain evidence="3">CL09T03C01</strain>
    </source>
</reference>
<keyword evidence="4" id="KW-1185">Reference proteome</keyword>
<sequence>MKDKIEVVAFDADDTLWENEVYFQEFEHQFCDLLKAYQPQSAVSQELFKTEMKNLHMYGYGLKSMMLSMIETACRITGGEGNMYCVKEIVRLGQELLQRPVTLLDGVEEVLLRLQGKYRLVLATKGDLFDQRKKVRESGLMHYFCHIEIMSDKKEADYRKLLTTVECAPQNFLMLGNSVKSDILPVLELGGYAAHIPYHVTWQYETHDGDIAHPNFIRLKNITDIMEYLL</sequence>
<dbReference type="Gene3D" id="3.40.50.1000">
    <property type="entry name" value="HAD superfamily/HAD-like"/>
    <property type="match status" value="1"/>
</dbReference>
<proteinExistence type="predicted"/>
<evidence type="ECO:0000313" key="4">
    <source>
        <dbReference type="Proteomes" id="UP000056419"/>
    </source>
</evidence>
<dbReference type="Pfam" id="PF00702">
    <property type="entry name" value="Hydrolase"/>
    <property type="match status" value="1"/>
</dbReference>
<dbReference type="GO" id="GO:0050124">
    <property type="term" value="F:N-acylneuraminate-9-phosphatase activity"/>
    <property type="evidence" value="ECO:0007669"/>
    <property type="project" value="TreeGrafter"/>
</dbReference>
<evidence type="ECO:0000256" key="2">
    <source>
        <dbReference type="ARBA" id="ARBA00022842"/>
    </source>
</evidence>
<keyword evidence="1 3" id="KW-0378">Hydrolase</keyword>
<dbReference type="InterPro" id="IPR023198">
    <property type="entry name" value="PGP-like_dom2"/>
</dbReference>
<dbReference type="EMBL" id="LRGC01000016">
    <property type="protein sequence ID" value="KWR53000.1"/>
    <property type="molecule type" value="Genomic_DNA"/>
</dbReference>
<comment type="caution">
    <text evidence="3">The sequence shown here is derived from an EMBL/GenBank/DDBJ whole genome shotgun (WGS) entry which is preliminary data.</text>
</comment>
<reference evidence="3" key="1">
    <citation type="journal article" date="2016" name="BMC Genomics">
        <title>Type VI secretion systems of human gut Bacteroidales segregate into three genetic architectures, two of which are contained on mobile genetic elements.</title>
        <authorList>
            <person name="Coyne M.J."/>
            <person name="Roelofs K.G."/>
            <person name="Comstock L.E."/>
        </authorList>
    </citation>
    <scope>NUCLEOTIDE SEQUENCE [LARGE SCALE GENOMIC DNA]</scope>
    <source>
        <strain evidence="3">CL09T03C01</strain>
    </source>
</reference>
<evidence type="ECO:0000256" key="1">
    <source>
        <dbReference type="ARBA" id="ARBA00022801"/>
    </source>
</evidence>
<dbReference type="SFLD" id="SFLDG01129">
    <property type="entry name" value="C1.5:_HAD__Beta-PGM__Phosphata"/>
    <property type="match status" value="1"/>
</dbReference>
<organism evidence="3 4">
    <name type="scientific">Bacteroides stercoris</name>
    <dbReference type="NCBI Taxonomy" id="46506"/>
    <lineage>
        <taxon>Bacteria</taxon>
        <taxon>Pseudomonadati</taxon>
        <taxon>Bacteroidota</taxon>
        <taxon>Bacteroidia</taxon>
        <taxon>Bacteroidales</taxon>
        <taxon>Bacteroidaceae</taxon>
        <taxon>Bacteroides</taxon>
    </lineage>
</organism>
<keyword evidence="2" id="KW-0460">Magnesium</keyword>
<dbReference type="Gene3D" id="1.10.150.240">
    <property type="entry name" value="Putative phosphatase, domain 2"/>
    <property type="match status" value="1"/>
</dbReference>
<dbReference type="SFLD" id="SFLDS00003">
    <property type="entry name" value="Haloacid_Dehalogenase"/>
    <property type="match status" value="1"/>
</dbReference>
<dbReference type="PANTHER" id="PTHR46470">
    <property type="entry name" value="N-ACYLNEURAMINATE-9-PHOSPHATASE"/>
    <property type="match status" value="1"/>
</dbReference>
<name>A0A108T420_BACSE</name>
<dbReference type="Proteomes" id="UP000056419">
    <property type="component" value="Unassembled WGS sequence"/>
</dbReference>
<protein>
    <submittedName>
        <fullName evidence="3">HAD superfamily (Subfamily IA) hydrolase protein</fullName>
    </submittedName>
</protein>
<dbReference type="SUPFAM" id="SSF56784">
    <property type="entry name" value="HAD-like"/>
    <property type="match status" value="1"/>
</dbReference>
<dbReference type="RefSeq" id="WP_060386315.1">
    <property type="nucleotide sequence ID" value="NZ_LRGC01000016.1"/>
</dbReference>
<dbReference type="PANTHER" id="PTHR46470:SF3">
    <property type="entry name" value="N-ACYLNEURAMINATE-9-PHOSPHATASE"/>
    <property type="match status" value="1"/>
</dbReference>